<evidence type="ECO:0000259" key="1">
    <source>
        <dbReference type="Pfam" id="PF20441"/>
    </source>
</evidence>
<name>A0ABR4XPA1_9LACO</name>
<keyword evidence="3" id="KW-1185">Reference proteome</keyword>
<evidence type="ECO:0000313" key="3">
    <source>
        <dbReference type="Proteomes" id="UP000030023"/>
    </source>
</evidence>
<dbReference type="Proteomes" id="UP000030023">
    <property type="component" value="Unassembled WGS sequence"/>
</dbReference>
<feature type="domain" description="Terminase large subunit-like endonuclease" evidence="1">
    <location>
        <begin position="135"/>
        <end position="218"/>
    </location>
</feature>
<feature type="non-terminal residue" evidence="2">
    <location>
        <position position="1"/>
    </location>
</feature>
<reference evidence="2 3" key="1">
    <citation type="journal article" date="2014" name="Antonie Van Leeuwenhoek">
        <title>Oenococcus alcoholitolerans sp. nov., a lactic acid bacteria isolated from cachaca and ethanol fermentation processes.</title>
        <authorList>
            <person name="Badotti F."/>
            <person name="Moreira A.P."/>
            <person name="Tonon L.A."/>
            <person name="de Lucena B.T."/>
            <person name="Gomes Fde C."/>
            <person name="Kruger R."/>
            <person name="Thompson C.C."/>
            <person name="de Morais M.A.Jr."/>
            <person name="Rosa C.A."/>
            <person name="Thompson F.L."/>
        </authorList>
    </citation>
    <scope>NUCLEOTIDE SEQUENCE [LARGE SCALE GENOMIC DNA]</scope>
    <source>
        <strain evidence="2 3">UFRJ-M7.2.18</strain>
    </source>
</reference>
<protein>
    <recommendedName>
        <fullName evidence="1">Terminase large subunit-like endonuclease domain-containing protein</fullName>
    </recommendedName>
</protein>
<comment type="caution">
    <text evidence="2">The sequence shown here is derived from an EMBL/GenBank/DDBJ whole genome shotgun (WGS) entry which is preliminary data.</text>
</comment>
<accession>A0ABR4XPA1</accession>
<sequence length="221" mass="25453">KQTSQILSYIKTMLRLLLDREPWQTLGKEDGINFKSLATQSDMVVMAQHNNKLMAITWDSGQYDGFHFKTAIGDEFADPAISDVDKIQKITSGQIDVDNKQFIQISTAYPDSTVPFHRDEKRIIEQMEKDYDRKGDSYLCLVWSIDNVNETEKPETWVKANPLLDMPEKHDKMLQDLKTEKDADDLAGNLFAFQNKSLNIWLQASIDSFFSLESVEKSRHP</sequence>
<evidence type="ECO:0000313" key="2">
    <source>
        <dbReference type="EMBL" id="KGO21878.1"/>
    </source>
</evidence>
<dbReference type="InterPro" id="IPR046462">
    <property type="entry name" value="TerL_nuclease"/>
</dbReference>
<dbReference type="InterPro" id="IPR005021">
    <property type="entry name" value="Terminase_largesu-like"/>
</dbReference>
<organism evidence="2 3">
    <name type="scientific">Oenococcus alcoholitolerans</name>
    <dbReference type="NCBI Taxonomy" id="931074"/>
    <lineage>
        <taxon>Bacteria</taxon>
        <taxon>Bacillati</taxon>
        <taxon>Bacillota</taxon>
        <taxon>Bacilli</taxon>
        <taxon>Lactobacillales</taxon>
        <taxon>Lactobacillaceae</taxon>
        <taxon>Oenococcus</taxon>
    </lineage>
</organism>
<dbReference type="EMBL" id="AXCV01000608">
    <property type="protein sequence ID" value="KGO21878.1"/>
    <property type="molecule type" value="Genomic_DNA"/>
</dbReference>
<dbReference type="Pfam" id="PF20441">
    <property type="entry name" value="TerL_nuclease"/>
    <property type="match status" value="1"/>
</dbReference>
<proteinExistence type="predicted"/>
<gene>
    <name evidence="2" type="ORF">Q757_09750</name>
</gene>
<dbReference type="PANTHER" id="PTHR41287">
    <property type="match status" value="1"/>
</dbReference>
<dbReference type="PANTHER" id="PTHR41287:SF1">
    <property type="entry name" value="PROTEIN YMFN"/>
    <property type="match status" value="1"/>
</dbReference>